<evidence type="ECO:0008006" key="3">
    <source>
        <dbReference type="Google" id="ProtNLM"/>
    </source>
</evidence>
<evidence type="ECO:0000313" key="2">
    <source>
        <dbReference type="Proteomes" id="UP000830375"/>
    </source>
</evidence>
<dbReference type="Gene3D" id="3.60.10.10">
    <property type="entry name" value="Endonuclease/exonuclease/phosphatase"/>
    <property type="match status" value="1"/>
</dbReference>
<dbReference type="Proteomes" id="UP000830375">
    <property type="component" value="Unassembled WGS sequence"/>
</dbReference>
<dbReference type="EMBL" id="JACTAM010000024">
    <property type="protein sequence ID" value="KAI2649146.1"/>
    <property type="molecule type" value="Genomic_DNA"/>
</dbReference>
<evidence type="ECO:0000313" key="1">
    <source>
        <dbReference type="EMBL" id="KAI2649146.1"/>
    </source>
</evidence>
<accession>A0ABQ8LEK8</accession>
<dbReference type="PANTHER" id="PTHR46670:SF3">
    <property type="entry name" value="ENDONUCLEASE_EXONUCLEASE_PHOSPHATASE DOMAIN-CONTAINING PROTEIN"/>
    <property type="match status" value="1"/>
</dbReference>
<name>A0ABQ8LEK8_LABRO</name>
<dbReference type="PANTHER" id="PTHR46670">
    <property type="entry name" value="ENDO/EXONUCLEASE/PHOSPHATASE DOMAIN-CONTAINING PROTEIN"/>
    <property type="match status" value="1"/>
</dbReference>
<sequence>MVLRTTVYKKTHMNSVATLVCRDQDFYSSDNVCVPTSRRQTERASCTDAVLSNLSSLVRLELPSVVCQNPVNAALFNARSVNNKALLLSDIITDRKLDLLFITETWHKQNDGLLFNQITPEGYRLFDLPRLTGRGGGIIAVHNLQFNISTSASLEDKILQLNTVLASNLDSLAPLKSCCVSFARSAPWYTDDLCSKKAACRKLERKWHDSGLNVFYQAWKDNLGEYRAEIESTRSVYSSQIIDNNQSNPRHLFNTINQLLRVNDHTSLPVSNKLCNDFLHFFSSKIDNVYKHIQTAPVSFSTVCLSSCHGTLFTLFSQIDSELLTREVTRMKATTCTLDPLPTSLFKSCFDSLCPAVLSIVNDSLRTGVVPAALKTAAVTPVPKKRNADLDNLNNYRPISKLPFLAKILERVVALQLHNHLIVNNLFEPFQSGF</sequence>
<protein>
    <recommendedName>
        <fullName evidence="3">RNA-directed DNA polymerase from mobile element jockey-like protein</fullName>
    </recommendedName>
</protein>
<keyword evidence="2" id="KW-1185">Reference proteome</keyword>
<comment type="caution">
    <text evidence="1">The sequence shown here is derived from an EMBL/GenBank/DDBJ whole genome shotgun (WGS) entry which is preliminary data.</text>
</comment>
<proteinExistence type="predicted"/>
<organism evidence="1 2">
    <name type="scientific">Labeo rohita</name>
    <name type="common">Indian major carp</name>
    <name type="synonym">Cyprinus rohita</name>
    <dbReference type="NCBI Taxonomy" id="84645"/>
    <lineage>
        <taxon>Eukaryota</taxon>
        <taxon>Metazoa</taxon>
        <taxon>Chordata</taxon>
        <taxon>Craniata</taxon>
        <taxon>Vertebrata</taxon>
        <taxon>Euteleostomi</taxon>
        <taxon>Actinopterygii</taxon>
        <taxon>Neopterygii</taxon>
        <taxon>Teleostei</taxon>
        <taxon>Ostariophysi</taxon>
        <taxon>Cypriniformes</taxon>
        <taxon>Cyprinidae</taxon>
        <taxon>Labeoninae</taxon>
        <taxon>Labeonini</taxon>
        <taxon>Labeo</taxon>
    </lineage>
</organism>
<reference evidence="1 2" key="1">
    <citation type="submission" date="2022-01" db="EMBL/GenBank/DDBJ databases">
        <title>A high-quality chromosome-level genome assembly of rohu carp, Labeo rohita.</title>
        <authorList>
            <person name="Arick M.A. II"/>
            <person name="Hsu C.-Y."/>
            <person name="Magbanua Z."/>
            <person name="Pechanova O."/>
            <person name="Grover C."/>
            <person name="Miller E."/>
            <person name="Thrash A."/>
            <person name="Ezzel L."/>
            <person name="Alam S."/>
            <person name="Benzie J."/>
            <person name="Hamilton M."/>
            <person name="Karsi A."/>
            <person name="Lawrence M.L."/>
            <person name="Peterson D.G."/>
        </authorList>
    </citation>
    <scope>NUCLEOTIDE SEQUENCE [LARGE SCALE GENOMIC DNA]</scope>
    <source>
        <strain evidence="2">BAU-BD-2019</strain>
        <tissue evidence="1">Blood</tissue>
    </source>
</reference>
<gene>
    <name evidence="1" type="ORF">H4Q32_020362</name>
</gene>
<dbReference type="InterPro" id="IPR036691">
    <property type="entry name" value="Endo/exonu/phosph_ase_sf"/>
</dbReference>